<dbReference type="InterPro" id="IPR023393">
    <property type="entry name" value="START-like_dom_sf"/>
</dbReference>
<name>A0A561EI23_9ACTN</name>
<sequence>MVDILHRVGITATPEKVYEALTTVDGLAAWWTTDTSGDGDGVLKFRFGNVGGFDMKVLDLQPNARVLWEVVDGPAEWVGTTVSFDLAQDGEWTIVMFAHAGWREPVEFMNHCSTKWATFLMSLKSLVETGTGAPHPHDVQISNWH</sequence>
<accession>A0A561EI23</accession>
<comment type="caution">
    <text evidence="3">The sequence shown here is derived from an EMBL/GenBank/DDBJ whole genome shotgun (WGS) entry which is preliminary data.</text>
</comment>
<evidence type="ECO:0000313" key="4">
    <source>
        <dbReference type="Proteomes" id="UP000318416"/>
    </source>
</evidence>
<comment type="similarity">
    <text evidence="1">Belongs to the AHA1 family.</text>
</comment>
<dbReference type="OrthoDB" id="287565at2"/>
<evidence type="ECO:0000256" key="1">
    <source>
        <dbReference type="ARBA" id="ARBA00006817"/>
    </source>
</evidence>
<evidence type="ECO:0000259" key="2">
    <source>
        <dbReference type="Pfam" id="PF08327"/>
    </source>
</evidence>
<dbReference type="Proteomes" id="UP000318416">
    <property type="component" value="Unassembled WGS sequence"/>
</dbReference>
<evidence type="ECO:0000313" key="3">
    <source>
        <dbReference type="EMBL" id="TWE15254.1"/>
    </source>
</evidence>
<dbReference type="CDD" id="cd07814">
    <property type="entry name" value="SRPBCC_CalC_Aha1-like"/>
    <property type="match status" value="1"/>
</dbReference>
<organism evidence="3 4">
    <name type="scientific">Kitasatospora atroaurantiaca</name>
    <dbReference type="NCBI Taxonomy" id="285545"/>
    <lineage>
        <taxon>Bacteria</taxon>
        <taxon>Bacillati</taxon>
        <taxon>Actinomycetota</taxon>
        <taxon>Actinomycetes</taxon>
        <taxon>Kitasatosporales</taxon>
        <taxon>Streptomycetaceae</taxon>
        <taxon>Kitasatospora</taxon>
    </lineage>
</organism>
<dbReference type="Pfam" id="PF08327">
    <property type="entry name" value="AHSA1"/>
    <property type="match status" value="1"/>
</dbReference>
<dbReference type="InterPro" id="IPR013538">
    <property type="entry name" value="ASHA1/2-like_C"/>
</dbReference>
<keyword evidence="4" id="KW-1185">Reference proteome</keyword>
<dbReference type="SUPFAM" id="SSF55961">
    <property type="entry name" value="Bet v1-like"/>
    <property type="match status" value="1"/>
</dbReference>
<gene>
    <name evidence="3" type="ORF">FB465_0137</name>
</gene>
<dbReference type="AlphaFoldDB" id="A0A561EI23"/>
<protein>
    <submittedName>
        <fullName evidence="3">Uncharacterized protein YndB with AHSA1/START domain</fullName>
    </submittedName>
</protein>
<reference evidence="3 4" key="1">
    <citation type="submission" date="2019-06" db="EMBL/GenBank/DDBJ databases">
        <title>Sequencing the genomes of 1000 actinobacteria strains.</title>
        <authorList>
            <person name="Klenk H.-P."/>
        </authorList>
    </citation>
    <scope>NUCLEOTIDE SEQUENCE [LARGE SCALE GENOMIC DNA]</scope>
    <source>
        <strain evidence="3 4">DSM 41649</strain>
    </source>
</reference>
<proteinExistence type="inferred from homology"/>
<dbReference type="Gene3D" id="3.30.530.20">
    <property type="match status" value="1"/>
</dbReference>
<dbReference type="EMBL" id="VIVR01000001">
    <property type="protein sequence ID" value="TWE15254.1"/>
    <property type="molecule type" value="Genomic_DNA"/>
</dbReference>
<feature type="domain" description="Activator of Hsp90 ATPase homologue 1/2-like C-terminal" evidence="2">
    <location>
        <begin position="12"/>
        <end position="128"/>
    </location>
</feature>